<accession>A0ABN8RYW5</accession>
<protein>
    <submittedName>
        <fullName evidence="1">Uncharacterized protein</fullName>
    </submittedName>
</protein>
<proteinExistence type="predicted"/>
<reference evidence="1 2" key="1">
    <citation type="submission" date="2022-05" db="EMBL/GenBank/DDBJ databases">
        <authorList>
            <consortium name="Genoscope - CEA"/>
            <person name="William W."/>
        </authorList>
    </citation>
    <scope>NUCLEOTIDE SEQUENCE [LARGE SCALE GENOMIC DNA]</scope>
</reference>
<name>A0ABN8RYW5_9CNID</name>
<dbReference type="EMBL" id="CALNXK010000342">
    <property type="protein sequence ID" value="CAH3183086.1"/>
    <property type="molecule type" value="Genomic_DNA"/>
</dbReference>
<comment type="caution">
    <text evidence="1">The sequence shown here is derived from an EMBL/GenBank/DDBJ whole genome shotgun (WGS) entry which is preliminary data.</text>
</comment>
<feature type="non-terminal residue" evidence="1">
    <location>
        <position position="96"/>
    </location>
</feature>
<dbReference type="Proteomes" id="UP001159405">
    <property type="component" value="Unassembled WGS sequence"/>
</dbReference>
<sequence>MPRRNAEKTEVILFTSRFTKTPNIEKLFFDSTVIELTEKVRDLDMKSAIRSIGRIRKYLINENLKLLVNALVISRLDYCNSILYGLPKRELDKLQR</sequence>
<organism evidence="1 2">
    <name type="scientific">Porites lobata</name>
    <dbReference type="NCBI Taxonomy" id="104759"/>
    <lineage>
        <taxon>Eukaryota</taxon>
        <taxon>Metazoa</taxon>
        <taxon>Cnidaria</taxon>
        <taxon>Anthozoa</taxon>
        <taxon>Hexacorallia</taxon>
        <taxon>Scleractinia</taxon>
        <taxon>Fungiina</taxon>
        <taxon>Poritidae</taxon>
        <taxon>Porites</taxon>
    </lineage>
</organism>
<evidence type="ECO:0000313" key="1">
    <source>
        <dbReference type="EMBL" id="CAH3183086.1"/>
    </source>
</evidence>
<evidence type="ECO:0000313" key="2">
    <source>
        <dbReference type="Proteomes" id="UP001159405"/>
    </source>
</evidence>
<keyword evidence="2" id="KW-1185">Reference proteome</keyword>
<gene>
    <name evidence="1" type="ORF">PLOB_00028036</name>
</gene>